<reference evidence="3 4" key="1">
    <citation type="journal article" date="2007" name="Nat. Biotechnol.">
        <title>Complete genome sequence of the erythromycin-producing bacterium Saccharopolyspora erythraea NRRL23338.</title>
        <authorList>
            <person name="Oliynyk M."/>
            <person name="Samborskyy M."/>
            <person name="Lester J.B."/>
            <person name="Mironenko T."/>
            <person name="Scott N."/>
            <person name="Dickens S."/>
            <person name="Haydock S.F."/>
            <person name="Leadlay P.F."/>
        </authorList>
    </citation>
    <scope>NUCLEOTIDE SEQUENCE [LARGE SCALE GENOMIC DNA]</scope>
    <source>
        <strain evidence="4">ATCC 11635 / DSM 40517 / JCM 4748 / NBRC 13426 / NCIMB 8594 / NRRL 2338</strain>
    </source>
</reference>
<sequence>MLIEVDERGVRRSRRSRIRPRLVGVLLAVVALAATVLTGASAAATSPAPAAAPAGDGGPAVVVVKMVDYRLLQPAFLPPGTYTFKAFNAGRHPHAVEIAGPDVSNARTAVVQSGQVTEVTVTLRPGVYDFWCPVGDHRQRGMQLFVKVG</sequence>
<dbReference type="EMBL" id="AM420293">
    <property type="protein sequence ID" value="CAM00707.1"/>
    <property type="molecule type" value="Genomic_DNA"/>
</dbReference>
<dbReference type="KEGG" id="sen:SACE_1385"/>
<keyword evidence="2" id="KW-0186">Copper</keyword>
<evidence type="ECO:0000256" key="1">
    <source>
        <dbReference type="ARBA" id="ARBA00022723"/>
    </source>
</evidence>
<gene>
    <name evidence="3" type="ordered locus">SACE_1385</name>
</gene>
<dbReference type="PROSITE" id="PS00196">
    <property type="entry name" value="COPPER_BLUE"/>
    <property type="match status" value="1"/>
</dbReference>
<dbReference type="Proteomes" id="UP000006728">
    <property type="component" value="Chromosome"/>
</dbReference>
<keyword evidence="1" id="KW-0479">Metal-binding</keyword>
<dbReference type="AlphaFoldDB" id="A4F9I2"/>
<dbReference type="SUPFAM" id="SSF49503">
    <property type="entry name" value="Cupredoxins"/>
    <property type="match status" value="1"/>
</dbReference>
<evidence type="ECO:0000256" key="2">
    <source>
        <dbReference type="ARBA" id="ARBA00023008"/>
    </source>
</evidence>
<keyword evidence="4" id="KW-1185">Reference proteome</keyword>
<accession>A4F9I2</accession>
<dbReference type="eggNOG" id="COG4454">
    <property type="taxonomic scope" value="Bacteria"/>
</dbReference>
<dbReference type="HOGENOM" id="CLU_134259_0_0_11"/>
<dbReference type="InterPro" id="IPR008972">
    <property type="entry name" value="Cupredoxin"/>
</dbReference>
<dbReference type="InterPro" id="IPR028871">
    <property type="entry name" value="BlueCu_1_BS"/>
</dbReference>
<proteinExistence type="predicted"/>
<protein>
    <recommendedName>
        <fullName evidence="5">Plastocyanin</fullName>
    </recommendedName>
</protein>
<dbReference type="STRING" id="405948.SACE_1385"/>
<dbReference type="Gene3D" id="2.60.40.420">
    <property type="entry name" value="Cupredoxins - blue copper proteins"/>
    <property type="match status" value="1"/>
</dbReference>
<dbReference type="GO" id="GO:0046872">
    <property type="term" value="F:metal ion binding"/>
    <property type="evidence" value="ECO:0007669"/>
    <property type="project" value="UniProtKB-KW"/>
</dbReference>
<organism evidence="3 4">
    <name type="scientific">Saccharopolyspora erythraea (strain ATCC 11635 / DSM 40517 / JCM 4748 / NBRC 13426 / NCIMB 8594 / NRRL 2338)</name>
    <dbReference type="NCBI Taxonomy" id="405948"/>
    <lineage>
        <taxon>Bacteria</taxon>
        <taxon>Bacillati</taxon>
        <taxon>Actinomycetota</taxon>
        <taxon>Actinomycetes</taxon>
        <taxon>Pseudonocardiales</taxon>
        <taxon>Pseudonocardiaceae</taxon>
        <taxon>Saccharopolyspora</taxon>
    </lineage>
</organism>
<evidence type="ECO:0000313" key="4">
    <source>
        <dbReference type="Proteomes" id="UP000006728"/>
    </source>
</evidence>
<name>A4F9I2_SACEN</name>
<evidence type="ECO:0008006" key="5">
    <source>
        <dbReference type="Google" id="ProtNLM"/>
    </source>
</evidence>
<evidence type="ECO:0000313" key="3">
    <source>
        <dbReference type="EMBL" id="CAM00707.1"/>
    </source>
</evidence>